<feature type="compositionally biased region" description="Low complexity" evidence="6">
    <location>
        <begin position="425"/>
        <end position="452"/>
    </location>
</feature>
<evidence type="ECO:0000313" key="8">
    <source>
        <dbReference type="EMBL" id="KAK1748097.1"/>
    </source>
</evidence>
<gene>
    <name evidence="8" type="ORF">QTG54_000036</name>
</gene>
<dbReference type="Proteomes" id="UP001224775">
    <property type="component" value="Unassembled WGS sequence"/>
</dbReference>
<dbReference type="GO" id="GO:0072686">
    <property type="term" value="C:mitotic spindle"/>
    <property type="evidence" value="ECO:0007669"/>
    <property type="project" value="TreeGrafter"/>
</dbReference>
<dbReference type="PANTHER" id="PTHR47970:SF12">
    <property type="entry name" value="KINESIN FAMILY MEMBER 11"/>
    <property type="match status" value="1"/>
</dbReference>
<dbReference type="PANTHER" id="PTHR47970">
    <property type="entry name" value="KINESIN-LIKE PROTEIN KIF11"/>
    <property type="match status" value="1"/>
</dbReference>
<feature type="region of interest" description="Disordered" evidence="6">
    <location>
        <begin position="626"/>
        <end position="650"/>
    </location>
</feature>
<dbReference type="EMBL" id="JATAAI010000001">
    <property type="protein sequence ID" value="KAK1748097.1"/>
    <property type="molecule type" value="Genomic_DNA"/>
</dbReference>
<proteinExistence type="predicted"/>
<evidence type="ECO:0000256" key="5">
    <source>
        <dbReference type="SAM" id="Coils"/>
    </source>
</evidence>
<keyword evidence="9" id="KW-1185">Reference proteome</keyword>
<keyword evidence="3" id="KW-0505">Motor protein</keyword>
<dbReference type="GO" id="GO:0008574">
    <property type="term" value="F:plus-end-directed microtubule motor activity"/>
    <property type="evidence" value="ECO:0007669"/>
    <property type="project" value="TreeGrafter"/>
</dbReference>
<feature type="compositionally biased region" description="Polar residues" evidence="6">
    <location>
        <begin position="521"/>
        <end position="540"/>
    </location>
</feature>
<feature type="compositionally biased region" description="Pro residues" evidence="6">
    <location>
        <begin position="455"/>
        <end position="465"/>
    </location>
</feature>
<evidence type="ECO:0000256" key="2">
    <source>
        <dbReference type="ARBA" id="ARBA00022490"/>
    </source>
</evidence>
<feature type="signal peptide" evidence="7">
    <location>
        <begin position="1"/>
        <end position="29"/>
    </location>
</feature>
<dbReference type="GO" id="GO:0005876">
    <property type="term" value="C:spindle microtubule"/>
    <property type="evidence" value="ECO:0007669"/>
    <property type="project" value="TreeGrafter"/>
</dbReference>
<protein>
    <submittedName>
        <fullName evidence="8">Uncharacterized protein</fullName>
    </submittedName>
</protein>
<evidence type="ECO:0000256" key="6">
    <source>
        <dbReference type="SAM" id="MobiDB-lite"/>
    </source>
</evidence>
<keyword evidence="4" id="KW-0206">Cytoskeleton</keyword>
<comment type="caution">
    <text evidence="8">The sequence shown here is derived from an EMBL/GenBank/DDBJ whole genome shotgun (WGS) entry which is preliminary data.</text>
</comment>
<reference evidence="8" key="1">
    <citation type="submission" date="2023-06" db="EMBL/GenBank/DDBJ databases">
        <title>Survivors Of The Sea: Transcriptome response of Skeletonema marinoi to long-term dormancy.</title>
        <authorList>
            <person name="Pinder M.I.M."/>
            <person name="Kourtchenko O."/>
            <person name="Robertson E.K."/>
            <person name="Larsson T."/>
            <person name="Maumus F."/>
            <person name="Osuna-Cruz C.M."/>
            <person name="Vancaester E."/>
            <person name="Stenow R."/>
            <person name="Vandepoele K."/>
            <person name="Ploug H."/>
            <person name="Bruchert V."/>
            <person name="Godhe A."/>
            <person name="Topel M."/>
        </authorList>
    </citation>
    <scope>NUCLEOTIDE SEQUENCE</scope>
    <source>
        <strain evidence="8">R05AC</strain>
    </source>
</reference>
<dbReference type="GO" id="GO:0090307">
    <property type="term" value="P:mitotic spindle assembly"/>
    <property type="evidence" value="ECO:0007669"/>
    <property type="project" value="TreeGrafter"/>
</dbReference>
<feature type="compositionally biased region" description="Basic and acidic residues" evidence="6">
    <location>
        <begin position="1141"/>
        <end position="1165"/>
    </location>
</feature>
<keyword evidence="7" id="KW-0732">Signal</keyword>
<feature type="chain" id="PRO_5042211278" evidence="7">
    <location>
        <begin position="30"/>
        <end position="1382"/>
    </location>
</feature>
<dbReference type="CDD" id="cd06503">
    <property type="entry name" value="ATP-synt_Fo_b"/>
    <property type="match status" value="1"/>
</dbReference>
<evidence type="ECO:0000256" key="3">
    <source>
        <dbReference type="ARBA" id="ARBA00023175"/>
    </source>
</evidence>
<sequence>MMNPLALVSATPSLLWGAVALSYGHGGDALSITNVVSSRRLVLTSSFLPHHHRRGGRISSLNLSLLDKYDGEWSDEEDKLLLREEGNGNLCSSASLFANTKYPSASDMNFNNNLFGWNEIVHSIILSEQQRATNLNKLLCTAMMSLAIGMQPLSAFAHDSNNIMSDVWNYQQGAVTTISNNNAIKSSSILSASTASSEMRVKIDDTIINNKKPSESISPPNSKLSMGVKVEYYSEEIEMMMQAEREQLERMAQVEQEEQQQKIDVVEREQQLLREKEQKEQKMVEEKAAAASAAASVASSAATTSTTAKIVVQPTQQVPPPPTLPSVQIAENMKQQPQTPPSPKINTEKEELIKMLRDTSTISKITKEVPPAISQVADTNNDDYMMSEVDQKQLQLFQVVGVGVLGAGLVNSINSKKEDEDDNSSSEGDNNNPPLLPSSSTFEPSSPPLVKLKTPKPPSEPPIPPSDETLNKVLGLLEDDLQELNKNLELLENDLNELNKDLDSLQDEDGDSNLPSAGGASATSVSNGSYLDSLPSTGSQFELKRSGAGFQSSYLARLGGAAPLQFDYSDTTTKMAEDYASAYDDVDQTSDASSDVDQYQIDEAEELPSTTGVTASATAAVSTGSYLDSLPDGNKSPTPPSFQSSNVPSPWRASAATVSKGSYLDSLPGGNQFELKRSGTGFQSSYLARLGGAAPLEFDYGASTTTCASSDDQYQIDEAKELPLVPSPTSFSSSDTTYPATANAQPQIIETKSVLPPTTGVTASATAVSTGSYLDSLPDGNQPLTPPSFQSSYVPSAWRASAATVSKGSYLDSLPGGNQFELKRSGTGFQSSYLARLGGAAPLEFDYGASTTTCASSDDQYQIDEANEIPSLPPPLPFPSSDEMSPTEANAQRQIIDTESGLPPTDIASASTVSAGSYLDSLAGSNQPLQSSYLGGLGGYLDSLSGSNQFGLKRSGTAFQSSYLGGLRAGAAPLEFRYVGSSPTLEEDYTSNYDNVDQRSYASSETDQYQNNEAEALPPVPPPQSFSSSDATSPTTSNAQRQIFQTSTGKRMRIDTDVVSDVNVDRAAPPFLRQSPTRLRMFGIKHPRGRHSTRLYMSQQSDEEESFFPSTDALIEVLRRQKMEKDKRDAEYRAQQQQEQRLADQEQRAREEAEQRVRGEEERLRLEQGAKEEAALQMQLQMRMMAAEKKAEEDRMMEQVLMEQKAKEEEAEKLRLQKEEVERLADERRQREEEEAKLREWEEKEERLLLEEKAKEEAEMKEFEERLVIEQRAKEEAELRARREEEERLQSEQRARDEAKLKQQQHEEEMRSRREKEQLLQIEQNMSYLNDALAQVDDRLGALNNDQSEAEVEYLDIDEGIQYLNSAVSEIDSLLSEGDDGY</sequence>
<feature type="region of interest" description="Disordered" evidence="6">
    <location>
        <begin position="1000"/>
        <end position="1050"/>
    </location>
</feature>
<organism evidence="8 9">
    <name type="scientific">Skeletonema marinoi</name>
    <dbReference type="NCBI Taxonomy" id="267567"/>
    <lineage>
        <taxon>Eukaryota</taxon>
        <taxon>Sar</taxon>
        <taxon>Stramenopiles</taxon>
        <taxon>Ochrophyta</taxon>
        <taxon>Bacillariophyta</taxon>
        <taxon>Coscinodiscophyceae</taxon>
        <taxon>Thalassiosirophycidae</taxon>
        <taxon>Thalassiosirales</taxon>
        <taxon>Skeletonemataceae</taxon>
        <taxon>Skeletonema</taxon>
        <taxon>Skeletonema marinoi-dohrnii complex</taxon>
    </lineage>
</organism>
<feature type="coiled-coil region" evidence="5">
    <location>
        <begin position="237"/>
        <end position="289"/>
    </location>
</feature>
<feature type="region of interest" description="Disordered" evidence="6">
    <location>
        <begin position="1276"/>
        <end position="1316"/>
    </location>
</feature>
<evidence type="ECO:0000256" key="7">
    <source>
        <dbReference type="SAM" id="SignalP"/>
    </source>
</evidence>
<feature type="region of interest" description="Disordered" evidence="6">
    <location>
        <begin position="413"/>
        <end position="471"/>
    </location>
</feature>
<evidence type="ECO:0000256" key="1">
    <source>
        <dbReference type="ARBA" id="ARBA00004245"/>
    </source>
</evidence>
<comment type="subcellular location">
    <subcellularLocation>
        <location evidence="1">Cytoplasm</location>
        <location evidence="1">Cytoskeleton</location>
    </subcellularLocation>
</comment>
<feature type="compositionally biased region" description="Polar residues" evidence="6">
    <location>
        <begin position="1000"/>
        <end position="1013"/>
    </location>
</feature>
<feature type="region of interest" description="Disordered" evidence="6">
    <location>
        <begin position="502"/>
        <end position="541"/>
    </location>
</feature>
<keyword evidence="2" id="KW-0963">Cytoplasm</keyword>
<dbReference type="GO" id="GO:0051231">
    <property type="term" value="P:spindle elongation"/>
    <property type="evidence" value="ECO:0007669"/>
    <property type="project" value="TreeGrafter"/>
</dbReference>
<feature type="region of interest" description="Disordered" evidence="6">
    <location>
        <begin position="1126"/>
        <end position="1165"/>
    </location>
</feature>
<keyword evidence="5" id="KW-0175">Coiled coil</keyword>
<accession>A0AAD8YL95</accession>
<name>A0AAD8YL95_9STRA</name>
<evidence type="ECO:0000313" key="9">
    <source>
        <dbReference type="Proteomes" id="UP001224775"/>
    </source>
</evidence>
<feature type="compositionally biased region" description="Polar residues" evidence="6">
    <location>
        <begin position="1030"/>
        <end position="1049"/>
    </location>
</feature>
<evidence type="ECO:0000256" key="4">
    <source>
        <dbReference type="ARBA" id="ARBA00023212"/>
    </source>
</evidence>
<dbReference type="InterPro" id="IPR047149">
    <property type="entry name" value="KIF11-like"/>
</dbReference>